<organism evidence="1 2">
    <name type="scientific">Scutellospora calospora</name>
    <dbReference type="NCBI Taxonomy" id="85575"/>
    <lineage>
        <taxon>Eukaryota</taxon>
        <taxon>Fungi</taxon>
        <taxon>Fungi incertae sedis</taxon>
        <taxon>Mucoromycota</taxon>
        <taxon>Glomeromycotina</taxon>
        <taxon>Glomeromycetes</taxon>
        <taxon>Diversisporales</taxon>
        <taxon>Gigasporaceae</taxon>
        <taxon>Scutellospora</taxon>
    </lineage>
</organism>
<dbReference type="EMBL" id="CAJVPM010002145">
    <property type="protein sequence ID" value="CAG8480819.1"/>
    <property type="molecule type" value="Genomic_DNA"/>
</dbReference>
<evidence type="ECO:0000313" key="2">
    <source>
        <dbReference type="Proteomes" id="UP000789860"/>
    </source>
</evidence>
<protein>
    <submittedName>
        <fullName evidence="1">5270_t:CDS:1</fullName>
    </submittedName>
</protein>
<sequence>MFITDICQAMTIACIFSEFSVALPTSIQYTSFDNTIELYPTYSQQNIYRQDQKNFDNINVNSYPNTTDFASTPRFFSVEESLTGVGNNNLFDTNYYYPTEFYGL</sequence>
<proteinExistence type="predicted"/>
<dbReference type="Proteomes" id="UP000789860">
    <property type="component" value="Unassembled WGS sequence"/>
</dbReference>
<evidence type="ECO:0000313" key="1">
    <source>
        <dbReference type="EMBL" id="CAG8480819.1"/>
    </source>
</evidence>
<reference evidence="1" key="1">
    <citation type="submission" date="2021-06" db="EMBL/GenBank/DDBJ databases">
        <authorList>
            <person name="Kallberg Y."/>
            <person name="Tangrot J."/>
            <person name="Rosling A."/>
        </authorList>
    </citation>
    <scope>NUCLEOTIDE SEQUENCE</scope>
    <source>
        <strain evidence="1">AU212A</strain>
    </source>
</reference>
<keyword evidence="2" id="KW-1185">Reference proteome</keyword>
<comment type="caution">
    <text evidence="1">The sequence shown here is derived from an EMBL/GenBank/DDBJ whole genome shotgun (WGS) entry which is preliminary data.</text>
</comment>
<accession>A0ACA9KLQ5</accession>
<name>A0ACA9KLQ5_9GLOM</name>
<gene>
    <name evidence="1" type="ORF">SCALOS_LOCUS2413</name>
</gene>